<feature type="transmembrane region" description="Helical" evidence="9">
    <location>
        <begin position="121"/>
        <end position="146"/>
    </location>
</feature>
<keyword evidence="5" id="KW-0547">Nucleotide-binding</keyword>
<feature type="transmembrane region" description="Helical" evidence="9">
    <location>
        <begin position="87"/>
        <end position="109"/>
    </location>
</feature>
<dbReference type="InterPro" id="IPR050482">
    <property type="entry name" value="Sensor_HK_TwoCompSys"/>
</dbReference>
<gene>
    <name evidence="11" type="ORF">GI584_06770</name>
</gene>
<keyword evidence="9" id="KW-0812">Transmembrane</keyword>
<evidence type="ECO:0000256" key="3">
    <source>
        <dbReference type="ARBA" id="ARBA00022553"/>
    </source>
</evidence>
<dbReference type="KEGG" id="grc:GI584_06770"/>
<dbReference type="AlphaFoldDB" id="A0A5Q2TK67"/>
<comment type="catalytic activity">
    <reaction evidence="1">
        <text>ATP + protein L-histidine = ADP + protein N-phospho-L-histidine.</text>
        <dbReference type="EC" id="2.7.13.3"/>
    </reaction>
</comment>
<evidence type="ECO:0000256" key="7">
    <source>
        <dbReference type="ARBA" id="ARBA00022840"/>
    </source>
</evidence>
<dbReference type="CDD" id="cd16917">
    <property type="entry name" value="HATPase_UhpB-NarQ-NarX-like"/>
    <property type="match status" value="1"/>
</dbReference>
<dbReference type="Pfam" id="PF07730">
    <property type="entry name" value="HisKA_3"/>
    <property type="match status" value="1"/>
</dbReference>
<keyword evidence="12" id="KW-1185">Reference proteome</keyword>
<evidence type="ECO:0000256" key="2">
    <source>
        <dbReference type="ARBA" id="ARBA00012438"/>
    </source>
</evidence>
<dbReference type="EC" id="2.7.13.3" evidence="2"/>
<keyword evidence="8" id="KW-0902">Two-component regulatory system</keyword>
<dbReference type="EMBL" id="CP045915">
    <property type="protein sequence ID" value="QGH33738.1"/>
    <property type="molecule type" value="Genomic_DNA"/>
</dbReference>
<dbReference type="InterPro" id="IPR036890">
    <property type="entry name" value="HATPase_C_sf"/>
</dbReference>
<keyword evidence="9" id="KW-0472">Membrane</keyword>
<evidence type="ECO:0000256" key="5">
    <source>
        <dbReference type="ARBA" id="ARBA00022741"/>
    </source>
</evidence>
<evidence type="ECO:0000256" key="4">
    <source>
        <dbReference type="ARBA" id="ARBA00022679"/>
    </source>
</evidence>
<keyword evidence="9" id="KW-1133">Transmembrane helix</keyword>
<dbReference type="GO" id="GO:0046983">
    <property type="term" value="F:protein dimerization activity"/>
    <property type="evidence" value="ECO:0007669"/>
    <property type="project" value="InterPro"/>
</dbReference>
<dbReference type="Gene3D" id="3.30.565.10">
    <property type="entry name" value="Histidine kinase-like ATPase, C-terminal domain"/>
    <property type="match status" value="1"/>
</dbReference>
<dbReference type="Proteomes" id="UP000339690">
    <property type="component" value="Chromosome"/>
</dbReference>
<reference evidence="11 12" key="1">
    <citation type="submission" date="2019-11" db="EMBL/GenBank/DDBJ databases">
        <title>Gracilibacillus salitolerans sp. nov., a moderate halophile isolated from a saline soil in northwest China.</title>
        <authorList>
            <person name="Gan L."/>
        </authorList>
    </citation>
    <scope>NUCLEOTIDE SEQUENCE [LARGE SCALE GENOMIC DNA]</scope>
    <source>
        <strain evidence="11 12">SCU50</strain>
    </source>
</reference>
<keyword evidence="6 11" id="KW-0418">Kinase</keyword>
<dbReference type="Gene3D" id="1.20.5.1930">
    <property type="match status" value="1"/>
</dbReference>
<dbReference type="GO" id="GO:0016020">
    <property type="term" value="C:membrane"/>
    <property type="evidence" value="ECO:0007669"/>
    <property type="project" value="InterPro"/>
</dbReference>
<dbReference type="SUPFAM" id="SSF55874">
    <property type="entry name" value="ATPase domain of HSP90 chaperone/DNA topoisomerase II/histidine kinase"/>
    <property type="match status" value="1"/>
</dbReference>
<dbReference type="InterPro" id="IPR011712">
    <property type="entry name" value="Sig_transdc_His_kin_sub3_dim/P"/>
</dbReference>
<feature type="domain" description="Signal transduction histidine kinase subgroup 3 dimerisation and phosphoacceptor" evidence="10">
    <location>
        <begin position="201"/>
        <end position="265"/>
    </location>
</feature>
<organism evidence="11 12">
    <name type="scientific">Gracilibacillus salitolerans</name>
    <dbReference type="NCBI Taxonomy" id="2663022"/>
    <lineage>
        <taxon>Bacteria</taxon>
        <taxon>Bacillati</taxon>
        <taxon>Bacillota</taxon>
        <taxon>Bacilli</taxon>
        <taxon>Bacillales</taxon>
        <taxon>Bacillaceae</taxon>
        <taxon>Gracilibacillus</taxon>
    </lineage>
</organism>
<keyword evidence="3" id="KW-0597">Phosphoprotein</keyword>
<keyword evidence="7" id="KW-0067">ATP-binding</keyword>
<dbReference type="PANTHER" id="PTHR24421">
    <property type="entry name" value="NITRATE/NITRITE SENSOR PROTEIN NARX-RELATED"/>
    <property type="match status" value="1"/>
</dbReference>
<evidence type="ECO:0000313" key="11">
    <source>
        <dbReference type="EMBL" id="QGH33738.1"/>
    </source>
</evidence>
<evidence type="ECO:0000256" key="1">
    <source>
        <dbReference type="ARBA" id="ARBA00000085"/>
    </source>
</evidence>
<evidence type="ECO:0000313" key="12">
    <source>
        <dbReference type="Proteomes" id="UP000339690"/>
    </source>
</evidence>
<evidence type="ECO:0000256" key="9">
    <source>
        <dbReference type="SAM" id="Phobius"/>
    </source>
</evidence>
<dbReference type="GO" id="GO:0000155">
    <property type="term" value="F:phosphorelay sensor kinase activity"/>
    <property type="evidence" value="ECO:0007669"/>
    <property type="project" value="InterPro"/>
</dbReference>
<accession>A0A5Q2TK67</accession>
<name>A0A5Q2TK67_9BACI</name>
<evidence type="ECO:0000256" key="8">
    <source>
        <dbReference type="ARBA" id="ARBA00023012"/>
    </source>
</evidence>
<evidence type="ECO:0000256" key="6">
    <source>
        <dbReference type="ARBA" id="ARBA00022777"/>
    </source>
</evidence>
<evidence type="ECO:0000259" key="10">
    <source>
        <dbReference type="Pfam" id="PF07730"/>
    </source>
</evidence>
<keyword evidence="4" id="KW-0808">Transferase</keyword>
<dbReference type="GO" id="GO:0005524">
    <property type="term" value="F:ATP binding"/>
    <property type="evidence" value="ECO:0007669"/>
    <property type="project" value="UniProtKB-KW"/>
</dbReference>
<sequence length="391" mass="45179">MVYYGFIRSSFSLSVAQEKFINKARGKRMKVFKEPMLYVNIWRFLNIAVLIHLWIILETTINSFILILLLLIMTSLRWRFPLPIWSVLVDAIMCLLFFPSTVIGYYGLALPIFELSLKKKGLFSLLFFAGVFFPSSPSNLLFWYYLQAFFFGTFSSITLENQEIYKLEADEQRRDRYELERIKNNLLEANQSVYQQAEIMERYRISRELHDHLGHDLTGASLALQAYEWIEDPKEAQKLIQEVRNRLERSTKSLRDTVHNMTPITLIGAEILENIVQNYQLVDIDFHKTGNMLLVSAHKWGLLEVCLKETLTNVSRHSNATKVKVDLQVTESIVRLSIQDNGIVKETSHTGSGLRGLRIRARSMGGSLSISQKDGFLVVCVIPIDKERLNT</sequence>
<protein>
    <recommendedName>
        <fullName evidence="2">histidine kinase</fullName>
        <ecNumber evidence="2">2.7.13.3</ecNumber>
    </recommendedName>
</protein>
<proteinExistence type="predicted"/>
<dbReference type="PANTHER" id="PTHR24421:SF10">
    <property type="entry name" value="NITRATE_NITRITE SENSOR PROTEIN NARQ"/>
    <property type="match status" value="1"/>
</dbReference>